<feature type="signal peptide" evidence="1">
    <location>
        <begin position="1"/>
        <end position="22"/>
    </location>
</feature>
<gene>
    <name evidence="2" type="ordered locus">Solca_2458</name>
</gene>
<feature type="chain" id="PRO_5003613325" evidence="1">
    <location>
        <begin position="23"/>
        <end position="178"/>
    </location>
</feature>
<organism evidence="2 3">
    <name type="scientific">Solitalea canadensis (strain ATCC 29591 / DSM 3403 / JCM 21819 / LMG 8368 / NBRC 15130 / NCIMB 12057 / USAM 9D)</name>
    <name type="common">Flexibacter canadensis</name>
    <dbReference type="NCBI Taxonomy" id="929556"/>
    <lineage>
        <taxon>Bacteria</taxon>
        <taxon>Pseudomonadati</taxon>
        <taxon>Bacteroidota</taxon>
        <taxon>Sphingobacteriia</taxon>
        <taxon>Sphingobacteriales</taxon>
        <taxon>Sphingobacteriaceae</taxon>
        <taxon>Solitalea</taxon>
    </lineage>
</organism>
<sequence length="178" mass="20675">MNKLSYLLITGLILISFSCSNTGNRQTSQNAYFDLKSYFEQEAHRLNAENPKLSKTVNDNGKTETKTVRDTLWTKELSVFINSNINKPAWSKSYKVVKTDTSELYTAIDSALKTKSIAILRDTNGHIRNIKIVNRTSNELYDLDEWLTYDPNHFYKIERKQKAKLLKESHFEIEGRFL</sequence>
<evidence type="ECO:0000313" key="3">
    <source>
        <dbReference type="Proteomes" id="UP000007590"/>
    </source>
</evidence>
<dbReference type="STRING" id="929556.Solca_2458"/>
<dbReference type="OrthoDB" id="794757at2"/>
<dbReference type="Proteomes" id="UP000007590">
    <property type="component" value="Chromosome"/>
</dbReference>
<dbReference type="RefSeq" id="WP_014680725.1">
    <property type="nucleotide sequence ID" value="NC_017770.1"/>
</dbReference>
<evidence type="ECO:0000256" key="1">
    <source>
        <dbReference type="SAM" id="SignalP"/>
    </source>
</evidence>
<dbReference type="AlphaFoldDB" id="H8KRH3"/>
<dbReference type="PROSITE" id="PS51257">
    <property type="entry name" value="PROKAR_LIPOPROTEIN"/>
    <property type="match status" value="1"/>
</dbReference>
<accession>H8KRH3</accession>
<proteinExistence type="predicted"/>
<dbReference type="HOGENOM" id="CLU_121883_1_0_10"/>
<evidence type="ECO:0000313" key="2">
    <source>
        <dbReference type="EMBL" id="AFD07498.1"/>
    </source>
</evidence>
<name>H8KRH3_SOLCM</name>
<keyword evidence="3" id="KW-1185">Reference proteome</keyword>
<dbReference type="EMBL" id="CP003349">
    <property type="protein sequence ID" value="AFD07498.1"/>
    <property type="molecule type" value="Genomic_DNA"/>
</dbReference>
<reference evidence="2" key="1">
    <citation type="submission" date="2012-02" db="EMBL/GenBank/DDBJ databases">
        <title>The complete genome of Solitalea canadensis DSM 3403.</title>
        <authorList>
            <consortium name="US DOE Joint Genome Institute (JGI-PGF)"/>
            <person name="Lucas S."/>
            <person name="Copeland A."/>
            <person name="Lapidus A."/>
            <person name="Glavina del Rio T."/>
            <person name="Dalin E."/>
            <person name="Tice H."/>
            <person name="Bruce D."/>
            <person name="Goodwin L."/>
            <person name="Pitluck S."/>
            <person name="Peters L."/>
            <person name="Ovchinnikova G."/>
            <person name="Lu M."/>
            <person name="Kyrpides N."/>
            <person name="Mavromatis K."/>
            <person name="Ivanova N."/>
            <person name="Brettin T."/>
            <person name="Detter J.C."/>
            <person name="Han C."/>
            <person name="Larimer F."/>
            <person name="Land M."/>
            <person name="Hauser L."/>
            <person name="Markowitz V."/>
            <person name="Cheng J.-F."/>
            <person name="Hugenholtz P."/>
            <person name="Woyke T."/>
            <person name="Wu D."/>
            <person name="Spring S."/>
            <person name="Schroeder M."/>
            <person name="Kopitz M."/>
            <person name="Brambilla E."/>
            <person name="Klenk H.-P."/>
            <person name="Eisen J.A."/>
        </authorList>
    </citation>
    <scope>NUCLEOTIDE SEQUENCE</scope>
    <source>
        <strain evidence="2">DSM 3403</strain>
    </source>
</reference>
<keyword evidence="1" id="KW-0732">Signal</keyword>
<protein>
    <submittedName>
        <fullName evidence="2">Uncharacterized protein</fullName>
    </submittedName>
</protein>
<dbReference type="eggNOG" id="ENOG5032XVJ">
    <property type="taxonomic scope" value="Bacteria"/>
</dbReference>
<dbReference type="KEGG" id="scn:Solca_2458"/>